<dbReference type="EMBL" id="OV696687">
    <property type="protein sequence ID" value="CAH1255160.1"/>
    <property type="molecule type" value="Genomic_DNA"/>
</dbReference>
<feature type="chain" id="PRO_5035469652" evidence="1">
    <location>
        <begin position="17"/>
        <end position="117"/>
    </location>
</feature>
<feature type="signal peptide" evidence="1">
    <location>
        <begin position="1"/>
        <end position="16"/>
    </location>
</feature>
<gene>
    <name evidence="2" type="primary">Hypp1468</name>
    <name evidence="2" type="ORF">BLAG_LOCUS14315</name>
</gene>
<dbReference type="OrthoDB" id="9988433at2759"/>
<dbReference type="Proteomes" id="UP000838412">
    <property type="component" value="Chromosome 2"/>
</dbReference>
<name>A0A8K0EL27_BRALA</name>
<protein>
    <submittedName>
        <fullName evidence="2">Hypp1468 protein</fullName>
    </submittedName>
</protein>
<keyword evidence="1" id="KW-0732">Signal</keyword>
<proteinExistence type="predicted"/>
<sequence>MRVLLILPLLLTVAAATDFFHQVMPGDKCVHHEMTYGNGDQWHWDKYPAEDVCAFCECISPISEGHVGIVCRKTTPPPALPGCQIYQNPEDCSNFPMVCPNMDINTDLDTSLLIGPL</sequence>
<organism evidence="2 3">
    <name type="scientific">Branchiostoma lanceolatum</name>
    <name type="common">Common lancelet</name>
    <name type="synonym">Amphioxus lanceolatum</name>
    <dbReference type="NCBI Taxonomy" id="7740"/>
    <lineage>
        <taxon>Eukaryota</taxon>
        <taxon>Metazoa</taxon>
        <taxon>Chordata</taxon>
        <taxon>Cephalochordata</taxon>
        <taxon>Leptocardii</taxon>
        <taxon>Amphioxiformes</taxon>
        <taxon>Branchiostomatidae</taxon>
        <taxon>Branchiostoma</taxon>
    </lineage>
</organism>
<evidence type="ECO:0000313" key="2">
    <source>
        <dbReference type="EMBL" id="CAH1255160.1"/>
    </source>
</evidence>
<keyword evidence="3" id="KW-1185">Reference proteome</keyword>
<reference evidence="2" key="1">
    <citation type="submission" date="2022-01" db="EMBL/GenBank/DDBJ databases">
        <authorList>
            <person name="Braso-Vives M."/>
        </authorList>
    </citation>
    <scope>NUCLEOTIDE SEQUENCE</scope>
</reference>
<evidence type="ECO:0000256" key="1">
    <source>
        <dbReference type="SAM" id="SignalP"/>
    </source>
</evidence>
<accession>A0A8K0EL27</accession>
<dbReference type="AlphaFoldDB" id="A0A8K0EL27"/>
<evidence type="ECO:0000313" key="3">
    <source>
        <dbReference type="Proteomes" id="UP000838412"/>
    </source>
</evidence>
<dbReference type="SUPFAM" id="SSF57603">
    <property type="entry name" value="FnI-like domain"/>
    <property type="match status" value="1"/>
</dbReference>